<keyword evidence="3" id="KW-1185">Reference proteome</keyword>
<protein>
    <recommendedName>
        <fullName evidence="4">Polyamine aminopropyltransferase</fullName>
    </recommendedName>
</protein>
<proteinExistence type="predicted"/>
<evidence type="ECO:0000313" key="2">
    <source>
        <dbReference type="EMBL" id="VGO14165.1"/>
    </source>
</evidence>
<gene>
    <name evidence="2" type="ORF">PDESU_02724</name>
</gene>
<dbReference type="Pfam" id="PF01564">
    <property type="entry name" value="Spermine_synth"/>
    <property type="match status" value="1"/>
</dbReference>
<dbReference type="PANTHER" id="PTHR43317">
    <property type="entry name" value="THERMOSPERMINE SYNTHASE ACAULIS5"/>
    <property type="match status" value="1"/>
</dbReference>
<dbReference type="Proteomes" id="UP000366872">
    <property type="component" value="Unassembled WGS sequence"/>
</dbReference>
<evidence type="ECO:0000313" key="3">
    <source>
        <dbReference type="Proteomes" id="UP000366872"/>
    </source>
</evidence>
<evidence type="ECO:0008006" key="4">
    <source>
        <dbReference type="Google" id="ProtNLM"/>
    </source>
</evidence>
<dbReference type="PANTHER" id="PTHR43317:SF3">
    <property type="entry name" value="BLR2883 PROTEIN"/>
    <property type="match status" value="1"/>
</dbReference>
<reference evidence="2 3" key="1">
    <citation type="submission" date="2019-04" db="EMBL/GenBank/DDBJ databases">
        <authorList>
            <person name="Van Vliet M D."/>
        </authorList>
    </citation>
    <scope>NUCLEOTIDE SEQUENCE [LARGE SCALE GENOMIC DNA]</scope>
    <source>
        <strain evidence="2 3">F1</strain>
    </source>
</reference>
<organism evidence="2 3">
    <name type="scientific">Pontiella desulfatans</name>
    <dbReference type="NCBI Taxonomy" id="2750659"/>
    <lineage>
        <taxon>Bacteria</taxon>
        <taxon>Pseudomonadati</taxon>
        <taxon>Kiritimatiellota</taxon>
        <taxon>Kiritimatiellia</taxon>
        <taxon>Kiritimatiellales</taxon>
        <taxon>Pontiellaceae</taxon>
        <taxon>Pontiella</taxon>
    </lineage>
</organism>
<dbReference type="AlphaFoldDB" id="A0A6C2U2U4"/>
<dbReference type="Gene3D" id="3.40.50.150">
    <property type="entry name" value="Vaccinia Virus protein VP39"/>
    <property type="match status" value="1"/>
</dbReference>
<dbReference type="RefSeq" id="WP_136079667.1">
    <property type="nucleotide sequence ID" value="NZ_CAAHFG010000001.1"/>
</dbReference>
<accession>A0A6C2U2U4</accession>
<name>A0A6C2U2U4_PONDE</name>
<dbReference type="SUPFAM" id="SSF53335">
    <property type="entry name" value="S-adenosyl-L-methionine-dependent methyltransferases"/>
    <property type="match status" value="1"/>
</dbReference>
<dbReference type="EMBL" id="CAAHFG010000001">
    <property type="protein sequence ID" value="VGO14165.1"/>
    <property type="molecule type" value="Genomic_DNA"/>
</dbReference>
<keyword evidence="1" id="KW-0620">Polyamine biosynthesis</keyword>
<dbReference type="CDD" id="cd02440">
    <property type="entry name" value="AdoMet_MTases"/>
    <property type="match status" value="1"/>
</dbReference>
<dbReference type="GO" id="GO:0006596">
    <property type="term" value="P:polyamine biosynthetic process"/>
    <property type="evidence" value="ECO:0007669"/>
    <property type="project" value="UniProtKB-KW"/>
</dbReference>
<sequence length="223" mass="24462">MNPWVLLDQVEVPGSGGSMKLYQRAFEFSISVKNEELMNSRMHGSEDALAELACGRVRDREHPRVLIGGLGMGFTLRAALDHLGTNAYVVVAELVPAVVQWNRTHLAELAGNPLEDPRTLVRESDVALVIKEKAETYDAIMLDVDNGPDALTHAGNDRLYSHGGINAAKKALKPGGILGIWSAEPDTAFTKRLRGAGFKVEEVTVRARKTKGRRHTIWLAEKT</sequence>
<dbReference type="InterPro" id="IPR029063">
    <property type="entry name" value="SAM-dependent_MTases_sf"/>
</dbReference>
<evidence type="ECO:0000256" key="1">
    <source>
        <dbReference type="ARBA" id="ARBA00023115"/>
    </source>
</evidence>